<feature type="domain" description="Gamma-butyrobetaine hydroxylase-like N-terminal" evidence="11">
    <location>
        <begin position="89"/>
        <end position="165"/>
    </location>
</feature>
<evidence type="ECO:0000256" key="4">
    <source>
        <dbReference type="ARBA" id="ARBA00008654"/>
    </source>
</evidence>
<dbReference type="InterPro" id="IPR050411">
    <property type="entry name" value="AlphaKG_dependent_hydroxylases"/>
</dbReference>
<comment type="cofactor">
    <cofactor evidence="1">
        <name>Fe(2+)</name>
        <dbReference type="ChEBI" id="CHEBI:29033"/>
    </cofactor>
</comment>
<evidence type="ECO:0000256" key="5">
    <source>
        <dbReference type="ARBA" id="ARBA00022723"/>
    </source>
</evidence>
<keyword evidence="5" id="KW-0479">Metal-binding</keyword>
<dbReference type="FunFam" id="3.30.2020.30:FF:000002">
    <property type="entry name" value="Putative gamma-butyrobetaine dioxygenase"/>
    <property type="match status" value="1"/>
</dbReference>
<dbReference type="Gene3D" id="3.60.130.10">
    <property type="entry name" value="Clavaminate synthase-like"/>
    <property type="match status" value="1"/>
</dbReference>
<evidence type="ECO:0000256" key="3">
    <source>
        <dbReference type="ARBA" id="ARBA00005022"/>
    </source>
</evidence>
<dbReference type="Gene3D" id="3.30.2020.30">
    <property type="match status" value="1"/>
</dbReference>
<dbReference type="GO" id="GO:0045329">
    <property type="term" value="P:carnitine biosynthetic process"/>
    <property type="evidence" value="ECO:0007669"/>
    <property type="project" value="UniProtKB-UniPathway"/>
</dbReference>
<keyword evidence="7 12" id="KW-0223">Dioxygenase</keyword>
<dbReference type="InterPro" id="IPR003819">
    <property type="entry name" value="TauD/TfdA-like"/>
</dbReference>
<evidence type="ECO:0000259" key="10">
    <source>
        <dbReference type="Pfam" id="PF02668"/>
    </source>
</evidence>
<dbReference type="AlphaFoldDB" id="A0A6A7FM21"/>
<evidence type="ECO:0000256" key="1">
    <source>
        <dbReference type="ARBA" id="ARBA00001954"/>
    </source>
</evidence>
<dbReference type="FunFam" id="3.60.130.10:FF:000001">
    <property type="entry name" value="Trimethyllysine dioxygenase, mitochondrial"/>
    <property type="match status" value="1"/>
</dbReference>
<evidence type="ECO:0000256" key="2">
    <source>
        <dbReference type="ARBA" id="ARBA00001961"/>
    </source>
</evidence>
<reference evidence="12" key="1">
    <citation type="submission" date="2017-11" db="EMBL/GenBank/DDBJ databases">
        <title>The sensing device of the deep-sea amphipod.</title>
        <authorList>
            <person name="Kobayashi H."/>
            <person name="Nagahama T."/>
            <person name="Arai W."/>
            <person name="Sasagawa Y."/>
            <person name="Umeda M."/>
            <person name="Hayashi T."/>
            <person name="Nikaido I."/>
            <person name="Watanabe H."/>
            <person name="Oguri K."/>
            <person name="Kitazato H."/>
            <person name="Fujioka K."/>
            <person name="Kido Y."/>
            <person name="Takami H."/>
        </authorList>
    </citation>
    <scope>NUCLEOTIDE SEQUENCE</scope>
    <source>
        <tissue evidence="12">Whole body</tissue>
    </source>
</reference>
<evidence type="ECO:0000256" key="9">
    <source>
        <dbReference type="ARBA" id="ARBA00023004"/>
    </source>
</evidence>
<name>A0A6A7FM21_9CRUS</name>
<comment type="similarity">
    <text evidence="4">Belongs to the gamma-BBH/TMLD family.</text>
</comment>
<dbReference type="Pfam" id="PF06155">
    <property type="entry name" value="GBBH-like_N"/>
    <property type="match status" value="1"/>
</dbReference>
<dbReference type="EMBL" id="IACT01000171">
    <property type="protein sequence ID" value="LAC19611.1"/>
    <property type="molecule type" value="mRNA"/>
</dbReference>
<proteinExistence type="evidence at transcript level"/>
<evidence type="ECO:0000256" key="6">
    <source>
        <dbReference type="ARBA" id="ARBA00022873"/>
    </source>
</evidence>
<dbReference type="SUPFAM" id="SSF51197">
    <property type="entry name" value="Clavaminate synthase-like"/>
    <property type="match status" value="1"/>
</dbReference>
<dbReference type="PANTHER" id="PTHR10696">
    <property type="entry name" value="GAMMA-BUTYROBETAINE HYDROXYLASE-RELATED"/>
    <property type="match status" value="1"/>
</dbReference>
<evidence type="ECO:0000313" key="12">
    <source>
        <dbReference type="EMBL" id="LAC19611.1"/>
    </source>
</evidence>
<sequence length="474" mass="53863">MASHTAAVRRTVVQLLRQQGFRSSGAGALSQVQQQQQLLQPAVFPALQHYRSLQYHRGQSTLTASSLPQTENDAPAILSALPGQHLTAKVMFEGNKTADFKYIWLRDNCRCEICRDVGTKQKLLDTPALDVNIRPKSVAISEAGNLKIVWDEPDQHESFFEPKWLFKYGKSFMHNTFELDNADHEAQPVRSVVKLWDRTHIWKNMPEISYKEFMETNAGLLQWLDMFHKYGIAILRGVPLEHEQIVEVVKRYAYVKETQYGNIFDVVNQPAAGTHLAYSGVALAYHTDMNYREKSPGMQLLHCLKAEVTSKSGSEQGGRSMFVDGFRAARWMEENEPTAFHVLASTPVRFSIKNSGMRYSSIWPVICTNGEGDITEIHYNNRTMQPLQAPTHVVTPFYHAYKLFSQKLVEASASLEFNMVPGDLVAFNNRRTLHARSSYDVATVDRHLQGCYVDIDEAFSKYDQLLMEKHPVTG</sequence>
<comment type="pathway">
    <text evidence="3">Amine and polyamine biosynthesis; carnitine biosynthesis.</text>
</comment>
<dbReference type="GO" id="GO:0016706">
    <property type="term" value="F:2-oxoglutarate-dependent dioxygenase activity"/>
    <property type="evidence" value="ECO:0007669"/>
    <property type="project" value="UniProtKB-ARBA"/>
</dbReference>
<evidence type="ECO:0000256" key="7">
    <source>
        <dbReference type="ARBA" id="ARBA00022964"/>
    </source>
</evidence>
<keyword evidence="9" id="KW-0408">Iron</keyword>
<evidence type="ECO:0000256" key="8">
    <source>
        <dbReference type="ARBA" id="ARBA00023002"/>
    </source>
</evidence>
<dbReference type="InterPro" id="IPR042098">
    <property type="entry name" value="TauD-like_sf"/>
</dbReference>
<protein>
    <submittedName>
        <fullName evidence="12">Gamma-butyrobetaine dioxygenase-like</fullName>
    </submittedName>
</protein>
<keyword evidence="8" id="KW-0560">Oxidoreductase</keyword>
<dbReference type="UniPathway" id="UPA00118"/>
<comment type="cofactor">
    <cofactor evidence="2">
        <name>L-ascorbate</name>
        <dbReference type="ChEBI" id="CHEBI:38290"/>
    </cofactor>
</comment>
<accession>A0A6A7FM21</accession>
<dbReference type="CDD" id="cd00250">
    <property type="entry name" value="CAS_like"/>
    <property type="match status" value="1"/>
</dbReference>
<dbReference type="PANTHER" id="PTHR10696:SF55">
    <property type="entry name" value="DIOXYGENASE, PUTATIVE-RELATED"/>
    <property type="match status" value="1"/>
</dbReference>
<dbReference type="GO" id="GO:0005739">
    <property type="term" value="C:mitochondrion"/>
    <property type="evidence" value="ECO:0007669"/>
    <property type="project" value="TreeGrafter"/>
</dbReference>
<dbReference type="GO" id="GO:0046872">
    <property type="term" value="F:metal ion binding"/>
    <property type="evidence" value="ECO:0007669"/>
    <property type="project" value="UniProtKB-KW"/>
</dbReference>
<dbReference type="InterPro" id="IPR010376">
    <property type="entry name" value="GBBH-like_N"/>
</dbReference>
<evidence type="ECO:0000259" key="11">
    <source>
        <dbReference type="Pfam" id="PF06155"/>
    </source>
</evidence>
<dbReference type="InterPro" id="IPR038492">
    <property type="entry name" value="GBBH-like_N_sf"/>
</dbReference>
<dbReference type="Pfam" id="PF02668">
    <property type="entry name" value="TauD"/>
    <property type="match status" value="1"/>
</dbReference>
<feature type="domain" description="TauD/TfdA-like" evidence="10">
    <location>
        <begin position="207"/>
        <end position="452"/>
    </location>
</feature>
<organism evidence="12">
    <name type="scientific">Hirondellea gigas</name>
    <dbReference type="NCBI Taxonomy" id="1518452"/>
    <lineage>
        <taxon>Eukaryota</taxon>
        <taxon>Metazoa</taxon>
        <taxon>Ecdysozoa</taxon>
        <taxon>Arthropoda</taxon>
        <taxon>Crustacea</taxon>
        <taxon>Multicrustacea</taxon>
        <taxon>Malacostraca</taxon>
        <taxon>Eumalacostraca</taxon>
        <taxon>Peracarida</taxon>
        <taxon>Amphipoda</taxon>
        <taxon>Amphilochidea</taxon>
        <taxon>Lysianassida</taxon>
        <taxon>Lysianassidira</taxon>
        <taxon>Lysianassoidea</taxon>
        <taxon>Lysianassidae</taxon>
        <taxon>Hirondellea</taxon>
    </lineage>
</organism>
<keyword evidence="6" id="KW-0124">Carnitine biosynthesis</keyword>